<dbReference type="InterPro" id="IPR001387">
    <property type="entry name" value="Cro/C1-type_HTH"/>
</dbReference>
<reference evidence="3" key="1">
    <citation type="submission" date="2019-06" db="EMBL/GenBank/DDBJ databases">
        <title>The complete genome of Emcibacter congregatus ZYLT.</title>
        <authorList>
            <person name="Zhao Z."/>
        </authorList>
    </citation>
    <scope>NUCLEOTIDE SEQUENCE [LARGE SCALE GENOMIC DNA]</scope>
    <source>
        <strain evidence="3">MCCC 1A06723</strain>
    </source>
</reference>
<dbReference type="SMART" id="SM00530">
    <property type="entry name" value="HTH_XRE"/>
    <property type="match status" value="1"/>
</dbReference>
<dbReference type="OrthoDB" id="7305227at2"/>
<evidence type="ECO:0000313" key="3">
    <source>
        <dbReference type="Proteomes" id="UP000319148"/>
    </source>
</evidence>
<dbReference type="GO" id="GO:0003677">
    <property type="term" value="F:DNA binding"/>
    <property type="evidence" value="ECO:0007669"/>
    <property type="project" value="InterPro"/>
</dbReference>
<keyword evidence="3" id="KW-1185">Reference proteome</keyword>
<dbReference type="PROSITE" id="PS50943">
    <property type="entry name" value="HTH_CROC1"/>
    <property type="match status" value="1"/>
</dbReference>
<dbReference type="CDD" id="cd00093">
    <property type="entry name" value="HTH_XRE"/>
    <property type="match status" value="1"/>
</dbReference>
<protein>
    <submittedName>
        <fullName evidence="2">Helix-turn-helix transcriptional regulator</fullName>
    </submittedName>
</protein>
<dbReference type="Proteomes" id="UP000319148">
    <property type="component" value="Unassembled WGS sequence"/>
</dbReference>
<dbReference type="SUPFAM" id="SSF47413">
    <property type="entry name" value="lambda repressor-like DNA-binding domains"/>
    <property type="match status" value="1"/>
</dbReference>
<organism evidence="2 3">
    <name type="scientific">Emcibacter nanhaiensis</name>
    <dbReference type="NCBI Taxonomy" id="1505037"/>
    <lineage>
        <taxon>Bacteria</taxon>
        <taxon>Pseudomonadati</taxon>
        <taxon>Pseudomonadota</taxon>
        <taxon>Alphaproteobacteria</taxon>
        <taxon>Emcibacterales</taxon>
        <taxon>Emcibacteraceae</taxon>
        <taxon>Emcibacter</taxon>
    </lineage>
</organism>
<sequence>MSKSVPFEVRQIKAARQLLNWTQEVLSQKSGVPISTLRRVESSTDKIRGKYENIEKIFSALREGDENFSIEFMNSGEPGVRLRKKEFN</sequence>
<proteinExistence type="predicted"/>
<name>A0A501P9G0_9PROT</name>
<feature type="domain" description="HTH cro/C1-type" evidence="1">
    <location>
        <begin position="12"/>
        <end position="42"/>
    </location>
</feature>
<dbReference type="InterPro" id="IPR010982">
    <property type="entry name" value="Lambda_DNA-bd_dom_sf"/>
</dbReference>
<dbReference type="Pfam" id="PF01381">
    <property type="entry name" value="HTH_3"/>
    <property type="match status" value="1"/>
</dbReference>
<dbReference type="Gene3D" id="1.10.260.40">
    <property type="entry name" value="lambda repressor-like DNA-binding domains"/>
    <property type="match status" value="1"/>
</dbReference>
<gene>
    <name evidence="2" type="ORF">FIV46_17850</name>
</gene>
<dbReference type="EMBL" id="VFIY01000019">
    <property type="protein sequence ID" value="TPD56835.1"/>
    <property type="molecule type" value="Genomic_DNA"/>
</dbReference>
<dbReference type="AlphaFoldDB" id="A0A501P9G0"/>
<evidence type="ECO:0000259" key="1">
    <source>
        <dbReference type="PROSITE" id="PS50943"/>
    </source>
</evidence>
<comment type="caution">
    <text evidence="2">The sequence shown here is derived from an EMBL/GenBank/DDBJ whole genome shotgun (WGS) entry which is preliminary data.</text>
</comment>
<evidence type="ECO:0000313" key="2">
    <source>
        <dbReference type="EMBL" id="TPD56835.1"/>
    </source>
</evidence>
<dbReference type="RefSeq" id="WP_139942306.1">
    <property type="nucleotide sequence ID" value="NZ_JBHSYP010000003.1"/>
</dbReference>
<accession>A0A501P9G0</accession>